<dbReference type="InterPro" id="IPR043148">
    <property type="entry name" value="TagF_C"/>
</dbReference>
<dbReference type="Gene3D" id="3.40.50.12580">
    <property type="match status" value="1"/>
</dbReference>
<dbReference type="Proteomes" id="UP000234462">
    <property type="component" value="Unassembled WGS sequence"/>
</dbReference>
<sequence>MTEFQQRLTAATRNLRTQMASLTERGVRIMRHSRGVTAARVQEVRVPDAMRPRADDRFIAGVHFAGDEDSAYQLEQWLRPLEGLNARLRDEFGVPHPLGILCRSADHALTVSALTDLPVRFSRLSQGLAKFMSQPELRVVLYVNQSMKNFQALRFSGPAHIHLSHGESEKISMISNQLKAYDWVFTAGQAARDRISHALIGMPETRMMDIGRPQLDEQRPVPTAWSRSQAARESGPVVFVAPTWEGDSPEMSYGTIARSGLSLLTSLFDAGFRVILRPHPRTGVVSPLARRAQQECEQLIASTPGGFLDTTDGVGWQLDVADAAVCEMSSVAFDWLSTGRPLLMLRPADPRAEVIDGGLFDRAQSLEAHDAARAGAVLRSALAAPSEARALADELASHYLGPTAPGRQQSRFEDAAVWAVRLRTERKA</sequence>
<evidence type="ECO:0000313" key="1">
    <source>
        <dbReference type="EMBL" id="SMY13173.1"/>
    </source>
</evidence>
<dbReference type="EMBL" id="FXZM01000018">
    <property type="protein sequence ID" value="SMY13173.1"/>
    <property type="molecule type" value="Genomic_DNA"/>
</dbReference>
<dbReference type="RefSeq" id="WP_101590072.1">
    <property type="nucleotide sequence ID" value="NZ_FXZM01000018.1"/>
</dbReference>
<keyword evidence="2" id="KW-1185">Reference proteome</keyword>
<keyword evidence="1" id="KW-0808">Transferase</keyword>
<reference evidence="2" key="1">
    <citation type="submission" date="2017-03" db="EMBL/GenBank/DDBJ databases">
        <authorList>
            <person name="Monnet C."/>
        </authorList>
    </citation>
    <scope>NUCLEOTIDE SEQUENCE [LARGE SCALE GENOMIC DNA]</scope>
    <source>
        <strain evidence="2">SJ5-8</strain>
    </source>
</reference>
<accession>A0A2H1L9N0</accession>
<dbReference type="AlphaFoldDB" id="A0A2H1L9N0"/>
<dbReference type="GO" id="GO:0016740">
    <property type="term" value="F:transferase activity"/>
    <property type="evidence" value="ECO:0007669"/>
    <property type="project" value="UniProtKB-KW"/>
</dbReference>
<evidence type="ECO:0000313" key="2">
    <source>
        <dbReference type="Proteomes" id="UP000234462"/>
    </source>
</evidence>
<proteinExistence type="predicted"/>
<dbReference type="SUPFAM" id="SSF53756">
    <property type="entry name" value="UDP-Glycosyltransferase/glycogen phosphorylase"/>
    <property type="match status" value="1"/>
</dbReference>
<protein>
    <submittedName>
        <fullName evidence="1">CDP-Glycerol:Poly(Glycerophosphate) glycerophosphotransferase</fullName>
    </submittedName>
</protein>
<organism evidence="1 2">
    <name type="scientific">Brevibacterium jeotgali</name>
    <dbReference type="NCBI Taxonomy" id="1262550"/>
    <lineage>
        <taxon>Bacteria</taxon>
        <taxon>Bacillati</taxon>
        <taxon>Actinomycetota</taxon>
        <taxon>Actinomycetes</taxon>
        <taxon>Micrococcales</taxon>
        <taxon>Brevibacteriaceae</taxon>
        <taxon>Brevibacterium</taxon>
    </lineage>
</organism>
<gene>
    <name evidence="1" type="ORF">BJEO58_02783</name>
</gene>
<name>A0A2H1L9N0_9MICO</name>